<evidence type="ECO:0000256" key="3">
    <source>
        <dbReference type="ARBA" id="ARBA00022630"/>
    </source>
</evidence>
<dbReference type="SUPFAM" id="SSF143631">
    <property type="entry name" value="ApbE-like"/>
    <property type="match status" value="1"/>
</dbReference>
<reference evidence="13 15" key="3">
    <citation type="submission" date="2019-08" db="EMBL/GenBank/DDBJ databases">
        <authorList>
            <person name="Kuhnert P."/>
        </authorList>
    </citation>
    <scope>NUCLEOTIDE SEQUENCE [LARGE SCALE GENOMIC DNA]</scope>
    <source>
        <strain evidence="13 15">B36.5</strain>
    </source>
</reference>
<dbReference type="Proteomes" id="UP000323594">
    <property type="component" value="Chromosome"/>
</dbReference>
<evidence type="ECO:0000313" key="15">
    <source>
        <dbReference type="Proteomes" id="UP000323594"/>
    </source>
</evidence>
<dbReference type="Pfam" id="PF02424">
    <property type="entry name" value="ApbE"/>
    <property type="match status" value="1"/>
</dbReference>
<dbReference type="OrthoDB" id="9778595at2"/>
<comment type="cofactor">
    <cofactor evidence="11">
        <name>Mg(2+)</name>
        <dbReference type="ChEBI" id="CHEBI:18420"/>
    </cofactor>
    <cofactor evidence="11">
        <name>Mn(2+)</name>
        <dbReference type="ChEBI" id="CHEBI:29035"/>
    </cofactor>
    <text evidence="11">Magnesium. Can also use manganese.</text>
</comment>
<dbReference type="PIRSF" id="PIRSF006268">
    <property type="entry name" value="ApbE"/>
    <property type="match status" value="1"/>
</dbReference>
<dbReference type="InterPro" id="IPR003374">
    <property type="entry name" value="ApbE-like_sf"/>
</dbReference>
<feature type="binding site" evidence="11">
    <location>
        <position position="172"/>
    </location>
    <ligand>
        <name>Mg(2+)</name>
        <dbReference type="ChEBI" id="CHEBI:18420"/>
    </ligand>
</feature>
<keyword evidence="14" id="KW-1185">Reference proteome</keyword>
<reference evidence="14" key="2">
    <citation type="submission" date="2015-01" db="EMBL/GenBank/DDBJ databases">
        <authorList>
            <person name="Manzoor Shahid"/>
            <person name="Zubair Saima"/>
        </authorList>
    </citation>
    <scope>NUCLEOTIDE SEQUENCE [LARGE SCALE GENOMIC DNA]</scope>
    <source>
        <strain evidence="14">V1</strain>
    </source>
</reference>
<evidence type="ECO:0000313" key="12">
    <source>
        <dbReference type="EMBL" id="CEM61459.1"/>
    </source>
</evidence>
<dbReference type="PANTHER" id="PTHR30040">
    <property type="entry name" value="THIAMINE BIOSYNTHESIS LIPOPROTEIN APBE"/>
    <property type="match status" value="1"/>
</dbReference>
<evidence type="ECO:0000313" key="14">
    <source>
        <dbReference type="Proteomes" id="UP000042527"/>
    </source>
</evidence>
<reference evidence="12" key="1">
    <citation type="submission" date="2015-01" db="EMBL/GenBank/DDBJ databases">
        <authorList>
            <person name="Xiang T."/>
            <person name="Song Y."/>
            <person name="Huang L."/>
            <person name="Wang B."/>
            <person name="Wu P."/>
        </authorList>
    </citation>
    <scope>NUCLEOTIDE SEQUENCE [LARGE SCALE GENOMIC DNA]</scope>
    <source>
        <strain evidence="12">V1</strain>
    </source>
</reference>
<evidence type="ECO:0000256" key="1">
    <source>
        <dbReference type="ARBA" id="ARBA00011955"/>
    </source>
</evidence>
<dbReference type="Gene3D" id="3.10.520.10">
    <property type="entry name" value="ApbE-like domains"/>
    <property type="match status" value="1"/>
</dbReference>
<keyword evidence="12" id="KW-0449">Lipoprotein</keyword>
<evidence type="ECO:0000256" key="9">
    <source>
        <dbReference type="ARBA" id="ARBA00048540"/>
    </source>
</evidence>
<dbReference type="Proteomes" id="UP000042527">
    <property type="component" value="Unassembled WGS sequence"/>
</dbReference>
<accession>A0A0B7GS75</accession>
<gene>
    <name evidence="12" type="primary">apbE</name>
    <name evidence="13" type="ORF">FUT82_04100</name>
    <name evidence="12" type="ORF">TPHV1_190066</name>
</gene>
<dbReference type="EC" id="2.7.1.180" evidence="1 10"/>
<feature type="binding site" evidence="11">
    <location>
        <position position="286"/>
    </location>
    <ligand>
        <name>Mg(2+)</name>
        <dbReference type="ChEBI" id="CHEBI:18420"/>
    </ligand>
</feature>
<protein>
    <recommendedName>
        <fullName evidence="2 10">FAD:protein FMN transferase</fullName>
        <ecNumber evidence="1 10">2.7.1.180</ecNumber>
    </recommendedName>
    <alternativeName>
        <fullName evidence="8 10">Flavin transferase</fullName>
    </alternativeName>
</protein>
<evidence type="ECO:0000256" key="10">
    <source>
        <dbReference type="PIRNR" id="PIRNR006268"/>
    </source>
</evidence>
<proteinExistence type="inferred from homology"/>
<evidence type="ECO:0000256" key="8">
    <source>
        <dbReference type="ARBA" id="ARBA00031306"/>
    </source>
</evidence>
<evidence type="ECO:0000256" key="4">
    <source>
        <dbReference type="ARBA" id="ARBA00022679"/>
    </source>
</evidence>
<organism evidence="12 14">
    <name type="scientific">Treponema phagedenis</name>
    <dbReference type="NCBI Taxonomy" id="162"/>
    <lineage>
        <taxon>Bacteria</taxon>
        <taxon>Pseudomonadati</taxon>
        <taxon>Spirochaetota</taxon>
        <taxon>Spirochaetia</taxon>
        <taxon>Spirochaetales</taxon>
        <taxon>Treponemataceae</taxon>
        <taxon>Treponema</taxon>
    </lineage>
</organism>
<keyword evidence="6 10" id="KW-0274">FAD</keyword>
<sequence>MKNLVKYAFLLFSFLLICCGAAPYKEYARAGFVIGTLCQIRIYTKLPKKEAEKTLDSIFTRLQKLEEILSANAENSELMLVNTHAGIKPVTVSHELISLLQTAVFFAEKTNGAFDPAIGAIVKLWNIGFDTANVPADDEIKNRLSLANYKNIEFNKNTVFLKESGMMLDLGAIAKGFAADEIIKILKQRDINTAIIDLGGNIFALGEKSKGEPWKVGLRNPHLHNEFPVVSAEVTDTSVVTSGSYERFFEKNGVRYHHIIDPKTGYPVKTNLVSVSIFAKNSTDADALSTACFVLGYKKSIELLKDFPEVEAVFIFDDDTIKTTTGLKGKIGILNKTFKLTD</sequence>
<dbReference type="GO" id="GO:0016740">
    <property type="term" value="F:transferase activity"/>
    <property type="evidence" value="ECO:0007669"/>
    <property type="project" value="UniProtKB-UniRule"/>
</dbReference>
<keyword evidence="7 10" id="KW-0460">Magnesium</keyword>
<feature type="binding site" evidence="11">
    <location>
        <position position="290"/>
    </location>
    <ligand>
        <name>Mg(2+)</name>
        <dbReference type="ChEBI" id="CHEBI:18420"/>
    </ligand>
</feature>
<keyword evidence="4 10" id="KW-0808">Transferase</keyword>
<dbReference type="GO" id="GO:0046872">
    <property type="term" value="F:metal ion binding"/>
    <property type="evidence" value="ECO:0007669"/>
    <property type="project" value="UniProtKB-UniRule"/>
</dbReference>
<dbReference type="AlphaFoldDB" id="A0A0B7GS75"/>
<dbReference type="InterPro" id="IPR024932">
    <property type="entry name" value="ApbE"/>
</dbReference>
<evidence type="ECO:0000313" key="13">
    <source>
        <dbReference type="EMBL" id="QEJ97247.1"/>
    </source>
</evidence>
<evidence type="ECO:0000256" key="7">
    <source>
        <dbReference type="ARBA" id="ARBA00022842"/>
    </source>
</evidence>
<dbReference type="RefSeq" id="WP_024753019.1">
    <property type="nucleotide sequence ID" value="NZ_CDNC01000011.1"/>
</dbReference>
<keyword evidence="3 10" id="KW-0285">Flavoprotein</keyword>
<name>A0A0B7GS75_TREPH</name>
<comment type="catalytic activity">
    <reaction evidence="9 10">
        <text>L-threonyl-[protein] + FAD = FMN-L-threonyl-[protein] + AMP + H(+)</text>
        <dbReference type="Rhea" id="RHEA:36847"/>
        <dbReference type="Rhea" id="RHEA-COMP:11060"/>
        <dbReference type="Rhea" id="RHEA-COMP:11061"/>
        <dbReference type="ChEBI" id="CHEBI:15378"/>
        <dbReference type="ChEBI" id="CHEBI:30013"/>
        <dbReference type="ChEBI" id="CHEBI:57692"/>
        <dbReference type="ChEBI" id="CHEBI:74257"/>
        <dbReference type="ChEBI" id="CHEBI:456215"/>
        <dbReference type="EC" id="2.7.1.180"/>
    </reaction>
</comment>
<evidence type="ECO:0000256" key="2">
    <source>
        <dbReference type="ARBA" id="ARBA00016337"/>
    </source>
</evidence>
<dbReference type="EMBL" id="CDNC01000011">
    <property type="protein sequence ID" value="CEM61459.1"/>
    <property type="molecule type" value="Genomic_DNA"/>
</dbReference>
<dbReference type="EMBL" id="CP042817">
    <property type="protein sequence ID" value="QEJ97247.1"/>
    <property type="molecule type" value="Genomic_DNA"/>
</dbReference>
<evidence type="ECO:0000256" key="6">
    <source>
        <dbReference type="ARBA" id="ARBA00022827"/>
    </source>
</evidence>
<comment type="similarity">
    <text evidence="10">Belongs to the ApbE family.</text>
</comment>
<evidence type="ECO:0000256" key="11">
    <source>
        <dbReference type="PIRSR" id="PIRSR006268-2"/>
    </source>
</evidence>
<keyword evidence="5 10" id="KW-0479">Metal-binding</keyword>
<evidence type="ECO:0000256" key="5">
    <source>
        <dbReference type="ARBA" id="ARBA00022723"/>
    </source>
</evidence>
<dbReference type="PANTHER" id="PTHR30040:SF2">
    <property type="entry name" value="FAD:PROTEIN FMN TRANSFERASE"/>
    <property type="match status" value="1"/>
</dbReference>